<feature type="compositionally biased region" description="Basic and acidic residues" evidence="1">
    <location>
        <begin position="359"/>
        <end position="368"/>
    </location>
</feature>
<feature type="compositionally biased region" description="Low complexity" evidence="1">
    <location>
        <begin position="411"/>
        <end position="429"/>
    </location>
</feature>
<feature type="region of interest" description="Disordered" evidence="1">
    <location>
        <begin position="56"/>
        <end position="89"/>
    </location>
</feature>
<dbReference type="InParanoid" id="A0A369JP05"/>
<evidence type="ECO:0000313" key="2">
    <source>
        <dbReference type="EMBL" id="RDB22297.1"/>
    </source>
</evidence>
<organism evidence="2 3">
    <name type="scientific">Hypsizygus marmoreus</name>
    <name type="common">White beech mushroom</name>
    <name type="synonym">Agaricus marmoreus</name>
    <dbReference type="NCBI Taxonomy" id="39966"/>
    <lineage>
        <taxon>Eukaryota</taxon>
        <taxon>Fungi</taxon>
        <taxon>Dikarya</taxon>
        <taxon>Basidiomycota</taxon>
        <taxon>Agaricomycotina</taxon>
        <taxon>Agaricomycetes</taxon>
        <taxon>Agaricomycetidae</taxon>
        <taxon>Agaricales</taxon>
        <taxon>Tricholomatineae</taxon>
        <taxon>Lyophyllaceae</taxon>
        <taxon>Hypsizygus</taxon>
    </lineage>
</organism>
<dbReference type="Proteomes" id="UP000076154">
    <property type="component" value="Unassembled WGS sequence"/>
</dbReference>
<reference evidence="2" key="1">
    <citation type="submission" date="2018-04" db="EMBL/GenBank/DDBJ databases">
        <title>Whole genome sequencing of Hypsizygus marmoreus.</title>
        <authorList>
            <person name="Choi I.-G."/>
            <person name="Min B."/>
            <person name="Kim J.-G."/>
            <person name="Kim S."/>
            <person name="Oh Y.-L."/>
            <person name="Kong W.-S."/>
            <person name="Park H."/>
            <person name="Jeong J."/>
            <person name="Song E.-S."/>
        </authorList>
    </citation>
    <scope>NUCLEOTIDE SEQUENCE [LARGE SCALE GENOMIC DNA]</scope>
    <source>
        <strain evidence="2">51987-8</strain>
    </source>
</reference>
<dbReference type="AlphaFoldDB" id="A0A369JP05"/>
<keyword evidence="3" id="KW-1185">Reference proteome</keyword>
<evidence type="ECO:0000313" key="3">
    <source>
        <dbReference type="Proteomes" id="UP000076154"/>
    </source>
</evidence>
<feature type="region of interest" description="Disordered" evidence="1">
    <location>
        <begin position="101"/>
        <end position="121"/>
    </location>
</feature>
<feature type="compositionally biased region" description="Polar residues" evidence="1">
    <location>
        <begin position="110"/>
        <end position="121"/>
    </location>
</feature>
<gene>
    <name evidence="2" type="ORF">Hypma_010661</name>
</gene>
<feature type="compositionally biased region" description="Basic residues" evidence="1">
    <location>
        <begin position="56"/>
        <end position="65"/>
    </location>
</feature>
<comment type="caution">
    <text evidence="2">The sequence shown here is derived from an EMBL/GenBank/DDBJ whole genome shotgun (WGS) entry which is preliminary data.</text>
</comment>
<sequence>MLNFFLRNKTRSTTNFSEESMNNLPDDNVWTPHDIYDLNTSHSRLSTLSGIVKRMFRRRTSRRTSRNVSTLTSPKPDCRSTAGTLPLSPEALLQPQVEPNISEPVPERSTPGTHATDATSPVISNVDSSAQADLQLPPSVPQVDDQNIANQGNVDREATGIANSIKQLWVDNNGFLRVGPSQTATPYSTVTLLASHLSIVPSLSRPADAPPVQVANGGLPAPVSSEVDSPAESANNADSQASNQCDSPPPDSQNHGLEGGSNDHAPQPSTTPQSATDEADGQRILPSASTSHGSWPSVPTDQSPSQGQSRPQTNDQATTHSYGHGFLTPAANASSSNQPAPVPQNYPEPPGLPSRRQRDKAPADHRQLAEWGGQPQPSSSQANIQFGQHISASNVQQAPNSPFERGVGLGITATSTPSPIATASSFAPPQTVTQPHPGNQLDMPAVSSFHGVPTPHDWNAVQPETSQANFTHAPPATSEDRHLTSDDPFDSFQPADWKDEWRQSESLIIPNALSTGECLYVLCHCPNLQEFECILNSISEGFQLDNGLRTEHNLRRIRINTSVQPNYLLDWLLLPNLTSLAIVWLAQEAFPRSTLLGMYHIIPSRLCVLRELVLEGLYPQEDELVWLLRLASGTLKCLVINIDPVLHPSNEMMISRAILQQLTLVDQRGLCPDLTHMDFSPCHIQNNDYVTCLAWSRKDFLARSRFLVVTGLQ</sequence>
<feature type="compositionally biased region" description="Polar residues" evidence="1">
    <location>
        <begin position="232"/>
        <end position="246"/>
    </location>
</feature>
<feature type="compositionally biased region" description="Low complexity" evidence="1">
    <location>
        <begin position="329"/>
        <end position="339"/>
    </location>
</feature>
<feature type="region of interest" description="Disordered" evidence="1">
    <location>
        <begin position="394"/>
        <end position="489"/>
    </location>
</feature>
<dbReference type="EMBL" id="LUEZ02000052">
    <property type="protein sequence ID" value="RDB22297.1"/>
    <property type="molecule type" value="Genomic_DNA"/>
</dbReference>
<accession>A0A369JP05</accession>
<evidence type="ECO:0000256" key="1">
    <source>
        <dbReference type="SAM" id="MobiDB-lite"/>
    </source>
</evidence>
<protein>
    <submittedName>
        <fullName evidence="2">Uncharacterized protein</fullName>
    </submittedName>
</protein>
<name>A0A369JP05_HYPMA</name>
<feature type="compositionally biased region" description="Polar residues" evidence="1">
    <location>
        <begin position="267"/>
        <end position="276"/>
    </location>
</feature>
<feature type="compositionally biased region" description="Polar residues" evidence="1">
    <location>
        <begin position="287"/>
        <end position="321"/>
    </location>
</feature>
<feature type="region of interest" description="Disordered" evidence="1">
    <location>
        <begin position="210"/>
        <end position="381"/>
    </location>
</feature>
<proteinExistence type="predicted"/>
<feature type="compositionally biased region" description="Pro residues" evidence="1">
    <location>
        <begin position="340"/>
        <end position="352"/>
    </location>
</feature>